<sequence length="504" mass="54875">MNMHSMFNEGEDMAGTIIVVVVGITNPIIAIRIITILVLVNNRVNISLLQILEATMTIVEDKTTIDPINHMMAEIKLPQTMIRGLLFPAHNLLQMTVRFVVVVVTQPWNVAIVLTIHIKHQWLRHLLLSLFKILKMLSGTPIVEQFAHMTNNEGNLSRITSYHGADRVLVGNGSCIPISHTGSVSLNTPTGFFQLNNTLLVPHIKKNLISVCQFTRDNDCQFTFSSSGFVIQARKTGKVLGTGSSKAGLYVLDRLHQAFLSSSSVKGSSEIWHNRLGHVAPTTIDVPSSSPPNPAFHQPDPPSIDIVPLNSQVPSTTPAIDPSESISSASSSLDQLPPSSPSTGSIDLPAPTTSTCSNINDHPDELGASIMQPIPTTRACDIPGVQIIIQLPLAPPNAHPMLIKSLLTCPTIFFQVVLEQVTSSPWNNMLFMLYYGFVVESKSISRHNAFLAYSGVGKSPIHAAAIPRHLPQRCCMLLGNISESASKIYGLNKVRGEYAMKKST</sequence>
<feature type="region of interest" description="Disordered" evidence="1">
    <location>
        <begin position="282"/>
        <end position="361"/>
    </location>
</feature>
<proteinExistence type="predicted"/>
<evidence type="ECO:0000313" key="5">
    <source>
        <dbReference type="Proteomes" id="UP000655225"/>
    </source>
</evidence>
<evidence type="ECO:0000313" key="4">
    <source>
        <dbReference type="EMBL" id="KAF8391565.1"/>
    </source>
</evidence>
<dbReference type="InterPro" id="IPR054722">
    <property type="entry name" value="PolX-like_BBD"/>
</dbReference>
<dbReference type="EMBL" id="JABCRI010000017">
    <property type="protein sequence ID" value="KAF8391565.1"/>
    <property type="molecule type" value="Genomic_DNA"/>
</dbReference>
<feature type="transmembrane region" description="Helical" evidence="2">
    <location>
        <begin position="13"/>
        <end position="40"/>
    </location>
</feature>
<name>A0A834YNX5_TETSI</name>
<feature type="domain" description="Retrovirus-related Pol polyprotein from transposon TNT 1-94-like beta-barrel" evidence="3">
    <location>
        <begin position="147"/>
        <end position="216"/>
    </location>
</feature>
<organism evidence="4 5">
    <name type="scientific">Tetracentron sinense</name>
    <name type="common">Spur-leaf</name>
    <dbReference type="NCBI Taxonomy" id="13715"/>
    <lineage>
        <taxon>Eukaryota</taxon>
        <taxon>Viridiplantae</taxon>
        <taxon>Streptophyta</taxon>
        <taxon>Embryophyta</taxon>
        <taxon>Tracheophyta</taxon>
        <taxon>Spermatophyta</taxon>
        <taxon>Magnoliopsida</taxon>
        <taxon>Trochodendrales</taxon>
        <taxon>Trochodendraceae</taxon>
        <taxon>Tetracentron</taxon>
    </lineage>
</organism>
<feature type="compositionally biased region" description="Polar residues" evidence="1">
    <location>
        <begin position="351"/>
        <end position="360"/>
    </location>
</feature>
<comment type="caution">
    <text evidence="4">The sequence shown here is derived from an EMBL/GenBank/DDBJ whole genome shotgun (WGS) entry which is preliminary data.</text>
</comment>
<evidence type="ECO:0000256" key="2">
    <source>
        <dbReference type="SAM" id="Phobius"/>
    </source>
</evidence>
<keyword evidence="5" id="KW-1185">Reference proteome</keyword>
<dbReference type="OrthoDB" id="10267969at2759"/>
<feature type="compositionally biased region" description="Pro residues" evidence="1">
    <location>
        <begin position="289"/>
        <end position="302"/>
    </location>
</feature>
<dbReference type="Proteomes" id="UP000655225">
    <property type="component" value="Unassembled WGS sequence"/>
</dbReference>
<accession>A0A834YNX5</accession>
<keyword evidence="2" id="KW-1133">Transmembrane helix</keyword>
<gene>
    <name evidence="4" type="ORF">HHK36_023871</name>
</gene>
<dbReference type="AlphaFoldDB" id="A0A834YNX5"/>
<keyword evidence="2" id="KW-0472">Membrane</keyword>
<feature type="compositionally biased region" description="Low complexity" evidence="1">
    <location>
        <begin position="318"/>
        <end position="337"/>
    </location>
</feature>
<protein>
    <recommendedName>
        <fullName evidence="3">Retrovirus-related Pol polyprotein from transposon TNT 1-94-like beta-barrel domain-containing protein</fullName>
    </recommendedName>
</protein>
<reference evidence="4 5" key="1">
    <citation type="submission" date="2020-04" db="EMBL/GenBank/DDBJ databases">
        <title>Plant Genome Project.</title>
        <authorList>
            <person name="Zhang R.-G."/>
        </authorList>
    </citation>
    <scope>NUCLEOTIDE SEQUENCE [LARGE SCALE GENOMIC DNA]</scope>
    <source>
        <strain evidence="4">YNK0</strain>
        <tissue evidence="4">Leaf</tissue>
    </source>
</reference>
<keyword evidence="2" id="KW-0812">Transmembrane</keyword>
<evidence type="ECO:0000256" key="1">
    <source>
        <dbReference type="SAM" id="MobiDB-lite"/>
    </source>
</evidence>
<dbReference type="Pfam" id="PF22936">
    <property type="entry name" value="Pol_BBD"/>
    <property type="match status" value="1"/>
</dbReference>
<evidence type="ECO:0000259" key="3">
    <source>
        <dbReference type="Pfam" id="PF22936"/>
    </source>
</evidence>